<comment type="caution">
    <text evidence="1">The sequence shown here is derived from an EMBL/GenBank/DDBJ whole genome shotgun (WGS) entry which is preliminary data.</text>
</comment>
<accession>A0A8X6PQS3</accession>
<proteinExistence type="predicted"/>
<dbReference type="EMBL" id="BMAW01022659">
    <property type="protein sequence ID" value="GFT78718.1"/>
    <property type="molecule type" value="Genomic_DNA"/>
</dbReference>
<evidence type="ECO:0000313" key="2">
    <source>
        <dbReference type="Proteomes" id="UP000887013"/>
    </source>
</evidence>
<organism evidence="1 2">
    <name type="scientific">Nephila pilipes</name>
    <name type="common">Giant wood spider</name>
    <name type="synonym">Nephila maculata</name>
    <dbReference type="NCBI Taxonomy" id="299642"/>
    <lineage>
        <taxon>Eukaryota</taxon>
        <taxon>Metazoa</taxon>
        <taxon>Ecdysozoa</taxon>
        <taxon>Arthropoda</taxon>
        <taxon>Chelicerata</taxon>
        <taxon>Arachnida</taxon>
        <taxon>Araneae</taxon>
        <taxon>Araneomorphae</taxon>
        <taxon>Entelegynae</taxon>
        <taxon>Araneoidea</taxon>
        <taxon>Nephilidae</taxon>
        <taxon>Nephila</taxon>
    </lineage>
</organism>
<gene>
    <name evidence="1" type="ORF">NPIL_189731</name>
</gene>
<protein>
    <submittedName>
        <fullName evidence="1">Uncharacterized protein</fullName>
    </submittedName>
</protein>
<name>A0A8X6PQS3_NEPPI</name>
<sequence length="113" mass="13320">MFMHHHNDIDKVKDSLKTKTFSPVLFCSIHQREKSTRRPAKRIEDDESLTIGQKECKMGSKVKPIMFHLITNCKEILGVIHDKYPSIECKLSVYYVKIFTTWMVQNRSLIKHL</sequence>
<reference evidence="1" key="1">
    <citation type="submission" date="2020-08" db="EMBL/GenBank/DDBJ databases">
        <title>Multicomponent nature underlies the extraordinary mechanical properties of spider dragline silk.</title>
        <authorList>
            <person name="Kono N."/>
            <person name="Nakamura H."/>
            <person name="Mori M."/>
            <person name="Yoshida Y."/>
            <person name="Ohtoshi R."/>
            <person name="Malay A.D."/>
            <person name="Moran D.A.P."/>
            <person name="Tomita M."/>
            <person name="Numata K."/>
            <person name="Arakawa K."/>
        </authorList>
    </citation>
    <scope>NUCLEOTIDE SEQUENCE</scope>
</reference>
<keyword evidence="2" id="KW-1185">Reference proteome</keyword>
<dbReference type="Proteomes" id="UP000887013">
    <property type="component" value="Unassembled WGS sequence"/>
</dbReference>
<dbReference type="AlphaFoldDB" id="A0A8X6PQS3"/>
<evidence type="ECO:0000313" key="1">
    <source>
        <dbReference type="EMBL" id="GFT78718.1"/>
    </source>
</evidence>